<dbReference type="InterPro" id="IPR036869">
    <property type="entry name" value="J_dom_sf"/>
</dbReference>
<dbReference type="GO" id="GO:0008270">
    <property type="term" value="F:zinc ion binding"/>
    <property type="evidence" value="ECO:0007669"/>
    <property type="project" value="UniProtKB-KW"/>
</dbReference>
<feature type="region of interest" description="Disordered" evidence="7">
    <location>
        <begin position="170"/>
        <end position="200"/>
    </location>
</feature>
<evidence type="ECO:0000259" key="9">
    <source>
        <dbReference type="PROSITE" id="PS51188"/>
    </source>
</evidence>
<dbReference type="Pfam" id="PF01556">
    <property type="entry name" value="DnaJ_C"/>
    <property type="match status" value="1"/>
</dbReference>
<dbReference type="SUPFAM" id="SSF46565">
    <property type="entry name" value="Chaperone J-domain"/>
    <property type="match status" value="1"/>
</dbReference>
<dbReference type="AlphaFoldDB" id="A0AAW2Z1W8"/>
<feature type="zinc finger region" description="CR-type" evidence="6">
    <location>
        <begin position="216"/>
        <end position="293"/>
    </location>
</feature>
<evidence type="ECO:0000313" key="11">
    <source>
        <dbReference type="Proteomes" id="UP001431209"/>
    </source>
</evidence>
<dbReference type="InterPro" id="IPR036410">
    <property type="entry name" value="HSP_DnaJ_Cys-rich_dom_sf"/>
</dbReference>
<evidence type="ECO:0000313" key="10">
    <source>
        <dbReference type="EMBL" id="KAL0483399.1"/>
    </source>
</evidence>
<evidence type="ECO:0000256" key="3">
    <source>
        <dbReference type="ARBA" id="ARBA00022771"/>
    </source>
</evidence>
<dbReference type="CDD" id="cd10747">
    <property type="entry name" value="DnaJ_C"/>
    <property type="match status" value="1"/>
</dbReference>
<keyword evidence="5" id="KW-0143">Chaperone</keyword>
<evidence type="ECO:0000256" key="7">
    <source>
        <dbReference type="SAM" id="MobiDB-lite"/>
    </source>
</evidence>
<keyword evidence="2" id="KW-0677">Repeat</keyword>
<evidence type="ECO:0000256" key="5">
    <source>
        <dbReference type="ARBA" id="ARBA00023186"/>
    </source>
</evidence>
<keyword evidence="11" id="KW-1185">Reference proteome</keyword>
<dbReference type="CDD" id="cd10719">
    <property type="entry name" value="DnaJ_zf"/>
    <property type="match status" value="1"/>
</dbReference>
<dbReference type="PROSITE" id="PS00636">
    <property type="entry name" value="DNAJ_1"/>
    <property type="match status" value="1"/>
</dbReference>
<evidence type="ECO:0000256" key="1">
    <source>
        <dbReference type="ARBA" id="ARBA00022723"/>
    </source>
</evidence>
<dbReference type="GO" id="GO:0042026">
    <property type="term" value="P:protein refolding"/>
    <property type="evidence" value="ECO:0007669"/>
    <property type="project" value="TreeGrafter"/>
</dbReference>
<feature type="compositionally biased region" description="Gly residues" evidence="7">
    <location>
        <begin position="136"/>
        <end position="147"/>
    </location>
</feature>
<feature type="region of interest" description="Disordered" evidence="7">
    <location>
        <begin position="128"/>
        <end position="151"/>
    </location>
</feature>
<name>A0AAW2Z1W8_9EUKA</name>
<dbReference type="CDD" id="cd06257">
    <property type="entry name" value="DnaJ"/>
    <property type="match status" value="1"/>
</dbReference>
<dbReference type="EMBL" id="JAOPGA020000952">
    <property type="protein sequence ID" value="KAL0483399.1"/>
    <property type="molecule type" value="Genomic_DNA"/>
</dbReference>
<dbReference type="SUPFAM" id="SSF57938">
    <property type="entry name" value="DnaJ/Hsp40 cysteine-rich domain"/>
    <property type="match status" value="1"/>
</dbReference>
<accession>A0AAW2Z1W8</accession>
<dbReference type="PRINTS" id="PR00625">
    <property type="entry name" value="JDOMAIN"/>
</dbReference>
<dbReference type="Pfam" id="PF00684">
    <property type="entry name" value="DnaJ_CXXCXGXG"/>
    <property type="match status" value="1"/>
</dbReference>
<feature type="domain" description="CR-type" evidence="9">
    <location>
        <begin position="216"/>
        <end position="293"/>
    </location>
</feature>
<dbReference type="HAMAP" id="MF_01152">
    <property type="entry name" value="DnaJ"/>
    <property type="match status" value="1"/>
</dbReference>
<dbReference type="SMART" id="SM00271">
    <property type="entry name" value="DnaJ"/>
    <property type="match status" value="1"/>
</dbReference>
<dbReference type="GO" id="GO:0031072">
    <property type="term" value="F:heat shock protein binding"/>
    <property type="evidence" value="ECO:0007669"/>
    <property type="project" value="InterPro"/>
</dbReference>
<dbReference type="InterPro" id="IPR001623">
    <property type="entry name" value="DnaJ_domain"/>
</dbReference>
<dbReference type="FunFam" id="2.60.260.20:FF:000005">
    <property type="entry name" value="Chaperone protein dnaJ 1, mitochondrial"/>
    <property type="match status" value="1"/>
</dbReference>
<dbReference type="InterPro" id="IPR018253">
    <property type="entry name" value="DnaJ_domain_CS"/>
</dbReference>
<dbReference type="Gene3D" id="2.60.260.20">
    <property type="entry name" value="Urease metallochaperone UreE, N-terminal domain"/>
    <property type="match status" value="2"/>
</dbReference>
<dbReference type="Gene3D" id="2.10.230.10">
    <property type="entry name" value="Heat shock protein DnaJ, cysteine-rich domain"/>
    <property type="match status" value="1"/>
</dbReference>
<evidence type="ECO:0000259" key="8">
    <source>
        <dbReference type="PROSITE" id="PS50076"/>
    </source>
</evidence>
<reference evidence="10 11" key="1">
    <citation type="submission" date="2024-03" db="EMBL/GenBank/DDBJ databases">
        <title>The Acrasis kona genome and developmental transcriptomes reveal deep origins of eukaryotic multicellular pathways.</title>
        <authorList>
            <person name="Sheikh S."/>
            <person name="Fu C.-J."/>
            <person name="Brown M.W."/>
            <person name="Baldauf S.L."/>
        </authorList>
    </citation>
    <scope>NUCLEOTIDE SEQUENCE [LARGE SCALE GENOMIC DNA]</scope>
    <source>
        <strain evidence="10 11">ATCC MYA-3509</strain>
    </source>
</reference>
<dbReference type="Pfam" id="PF00226">
    <property type="entry name" value="DnaJ"/>
    <property type="match status" value="1"/>
</dbReference>
<evidence type="ECO:0000256" key="4">
    <source>
        <dbReference type="ARBA" id="ARBA00022833"/>
    </source>
</evidence>
<sequence length="436" mass="47050">MFKIASTSRAFTRAPLFASALQSRCVPLPNINRVHFKCTCHACTCSSQTRSFHTTFPLKARKESDPYKILGVPKNASKDDIKKKFKEQAKKYHPDINKAPDAQQKFAEMNNAYQILVDDNKRNIYDQTGSTEAADGGMGGSDGGFGPFGESNAEQAREIFEQFFGKGGPFGGGNPFGEGNPFGDAFDAEQNAKPSPRHGSDRREILHVTLKEAVYGTTKDLNVVKFVKCSPCSGSGKDTKKGSVKCSDCNGKGKTEVRNGFFSFSNDCRKCRGQGNITHTCTNCNGTGSTKATKKIELNVAPGSDNGHLLRVRTFGNPGANGGTTGDLFVEIAVDKDPVYSRNGLDISVDSTVPMTTAVLGGVTKVKMLDGELLDVTIPAGIQHNEKVTVPGRGVPAKKGTSKTGNLHVFVQVQVPKLMNEQQRNLMEQFKEAGGY</sequence>
<dbReference type="GO" id="GO:0005737">
    <property type="term" value="C:cytoplasm"/>
    <property type="evidence" value="ECO:0007669"/>
    <property type="project" value="TreeGrafter"/>
</dbReference>
<organism evidence="10 11">
    <name type="scientific">Acrasis kona</name>
    <dbReference type="NCBI Taxonomy" id="1008807"/>
    <lineage>
        <taxon>Eukaryota</taxon>
        <taxon>Discoba</taxon>
        <taxon>Heterolobosea</taxon>
        <taxon>Tetramitia</taxon>
        <taxon>Eutetramitia</taxon>
        <taxon>Acrasidae</taxon>
        <taxon>Acrasis</taxon>
    </lineage>
</organism>
<dbReference type="PROSITE" id="PS50076">
    <property type="entry name" value="DNAJ_2"/>
    <property type="match status" value="1"/>
</dbReference>
<dbReference type="SUPFAM" id="SSF49493">
    <property type="entry name" value="HSP40/DnaJ peptide-binding domain"/>
    <property type="match status" value="2"/>
</dbReference>
<dbReference type="PROSITE" id="PS51188">
    <property type="entry name" value="ZF_CR"/>
    <property type="match status" value="1"/>
</dbReference>
<gene>
    <name evidence="10" type="ORF">AKO1_014586</name>
</gene>
<dbReference type="InterPro" id="IPR001305">
    <property type="entry name" value="HSP_DnaJ_Cys-rich_dom"/>
</dbReference>
<feature type="domain" description="J" evidence="8">
    <location>
        <begin position="65"/>
        <end position="129"/>
    </location>
</feature>
<dbReference type="GO" id="GO:0051082">
    <property type="term" value="F:unfolded protein binding"/>
    <property type="evidence" value="ECO:0007669"/>
    <property type="project" value="InterPro"/>
</dbReference>
<dbReference type="PANTHER" id="PTHR43096">
    <property type="entry name" value="DNAJ HOMOLOG 1, MITOCHONDRIAL-RELATED"/>
    <property type="match status" value="1"/>
</dbReference>
<dbReference type="Proteomes" id="UP001431209">
    <property type="component" value="Unassembled WGS sequence"/>
</dbReference>
<dbReference type="InterPro" id="IPR008971">
    <property type="entry name" value="HSP40/DnaJ_pept-bd"/>
</dbReference>
<comment type="caution">
    <text evidence="10">The sequence shown here is derived from an EMBL/GenBank/DDBJ whole genome shotgun (WGS) entry which is preliminary data.</text>
</comment>
<protein>
    <submittedName>
        <fullName evidence="10">Chaperone protein DnaJ</fullName>
    </submittedName>
</protein>
<dbReference type="PANTHER" id="PTHR43096:SF52">
    <property type="entry name" value="DNAJ HOMOLOG 1, MITOCHONDRIAL-RELATED"/>
    <property type="match status" value="1"/>
</dbReference>
<dbReference type="GO" id="GO:0005524">
    <property type="term" value="F:ATP binding"/>
    <property type="evidence" value="ECO:0007669"/>
    <property type="project" value="InterPro"/>
</dbReference>
<dbReference type="InterPro" id="IPR002939">
    <property type="entry name" value="DnaJ_C"/>
</dbReference>
<proteinExistence type="inferred from homology"/>
<evidence type="ECO:0000256" key="2">
    <source>
        <dbReference type="ARBA" id="ARBA00022737"/>
    </source>
</evidence>
<evidence type="ECO:0000256" key="6">
    <source>
        <dbReference type="PROSITE-ProRule" id="PRU00546"/>
    </source>
</evidence>
<keyword evidence="4 6" id="KW-0862">Zinc</keyword>
<dbReference type="InterPro" id="IPR012724">
    <property type="entry name" value="DnaJ"/>
</dbReference>
<keyword evidence="1 6" id="KW-0479">Metal-binding</keyword>
<dbReference type="GO" id="GO:0009408">
    <property type="term" value="P:response to heat"/>
    <property type="evidence" value="ECO:0007669"/>
    <property type="project" value="InterPro"/>
</dbReference>
<dbReference type="Gene3D" id="1.10.287.110">
    <property type="entry name" value="DnaJ domain"/>
    <property type="match status" value="1"/>
</dbReference>
<keyword evidence="3 6" id="KW-0863">Zinc-finger</keyword>